<evidence type="ECO:0000259" key="7">
    <source>
        <dbReference type="Pfam" id="PF02687"/>
    </source>
</evidence>
<evidence type="ECO:0000256" key="5">
    <source>
        <dbReference type="ARBA" id="ARBA00023136"/>
    </source>
</evidence>
<dbReference type="PANTHER" id="PTHR30572">
    <property type="entry name" value="MEMBRANE COMPONENT OF TRANSPORTER-RELATED"/>
    <property type="match status" value="1"/>
</dbReference>
<dbReference type="Pfam" id="PF02687">
    <property type="entry name" value="FtsX"/>
    <property type="match status" value="2"/>
</dbReference>
<dbReference type="InterPro" id="IPR050250">
    <property type="entry name" value="Macrolide_Exporter_MacB"/>
</dbReference>
<feature type="transmembrane region" description="Helical" evidence="6">
    <location>
        <begin position="282"/>
        <end position="301"/>
    </location>
</feature>
<dbReference type="EMBL" id="JBHULB010000006">
    <property type="protein sequence ID" value="MFD2586024.1"/>
    <property type="molecule type" value="Genomic_DNA"/>
</dbReference>
<evidence type="ECO:0000313" key="10">
    <source>
        <dbReference type="Proteomes" id="UP001597526"/>
    </source>
</evidence>
<evidence type="ECO:0000256" key="1">
    <source>
        <dbReference type="ARBA" id="ARBA00004651"/>
    </source>
</evidence>
<feature type="domain" description="MacB-like periplasmic core" evidence="8">
    <location>
        <begin position="429"/>
        <end position="643"/>
    </location>
</feature>
<dbReference type="InterPro" id="IPR003838">
    <property type="entry name" value="ABC3_permease_C"/>
</dbReference>
<comment type="caution">
    <text evidence="9">The sequence shown here is derived from an EMBL/GenBank/DDBJ whole genome shotgun (WGS) entry which is preliminary data.</text>
</comment>
<feature type="transmembrane region" description="Helical" evidence="6">
    <location>
        <begin position="374"/>
        <end position="397"/>
    </location>
</feature>
<dbReference type="Pfam" id="PF12704">
    <property type="entry name" value="MacB_PCD"/>
    <property type="match status" value="2"/>
</dbReference>
<protein>
    <submittedName>
        <fullName evidence="9">FtsX-like permease family protein</fullName>
    </submittedName>
</protein>
<evidence type="ECO:0000256" key="6">
    <source>
        <dbReference type="SAM" id="Phobius"/>
    </source>
</evidence>
<evidence type="ECO:0000313" key="9">
    <source>
        <dbReference type="EMBL" id="MFD2586024.1"/>
    </source>
</evidence>
<keyword evidence="10" id="KW-1185">Reference proteome</keyword>
<feature type="transmembrane region" description="Helical" evidence="6">
    <location>
        <begin position="330"/>
        <end position="354"/>
    </location>
</feature>
<feature type="transmembrane region" description="Helical" evidence="6">
    <location>
        <begin position="687"/>
        <end position="712"/>
    </location>
</feature>
<feature type="transmembrane region" description="Helical" evidence="6">
    <location>
        <begin position="418"/>
        <end position="442"/>
    </location>
</feature>
<evidence type="ECO:0000256" key="4">
    <source>
        <dbReference type="ARBA" id="ARBA00022989"/>
    </source>
</evidence>
<feature type="transmembrane region" description="Helical" evidence="6">
    <location>
        <begin position="739"/>
        <end position="759"/>
    </location>
</feature>
<sequence length="813" mass="91912">MFRNYFKISFRNLVKYKFYTIINVFGLALGLVAYLMVSSYITFEKNYDKQFTEFENIYRLTSDQVVDGEIRVRDAMSFYPSGPALEEELPEVVGHTTTFKFGPLVFTNNSDLLQEPLVLGVDQNFLDFFDYEVLYGSAAKLQEPNQLILTKSKALEYFNKENAVGEILFIHNDFNRSFNVAAIIEDIAPNTHYKFEMLMSIVSIKERLEEDGWSGFNYYTYLRLLPDTDVTKLRPQLSELSKKYIGSDTKLVLNLQALERIHLYSDFTYEPEVHGNARSVQILMFISLFILVIAWVNYINLSTAKAINRAKEVGLRKVIGANRWQLGTQFFLESVLINFIAAFVAYILCVLLAGLFNNLVGKEILVDIWKDTFFIQRLFIFFLIGTVISGAYPAMLMSGFDSVTVLKGKFRHSKKGVFLRKGLVVIQFAISILLISATLVVVTQVDYMRSKDKGMNINQVIGFGLPELEADSWKSALKKATNFEDELKKNSNVLSTAVLTNLPGGGSADINSSGAGVQLIGLTEVTEGTFYSLGIDEKTIPLLQMDLLAGRNFKKDFADDAQAVIVNEAFIENLGLQVNESLIGKRIRYGKDQSSIAYEIIGIVKDVNRTSLKSAIEPTAYFSDWGYGGGWGYGNMMVKIRPENMASSLDYINEKWRAFFPTAVLQYNFLDDRFAKLYAEEQRFGQVFGVFSVFAICIAILGLFGLAAFMTAQRTKEVGVRKVLGASIKQIVLLFYRDFVYLVAMATLISVPLLFFAMQQWLENYSYRIEFPWWTLLVALGLVMVLALITIGFQTYKVALLNPSKTLGNNAQN</sequence>
<feature type="domain" description="ABC3 transporter permease C-terminal" evidence="7">
    <location>
        <begin position="284"/>
        <end position="398"/>
    </location>
</feature>
<gene>
    <name evidence="9" type="ORF">ACFSQJ_03735</name>
</gene>
<reference evidence="10" key="1">
    <citation type="journal article" date="2019" name="Int. J. Syst. Evol. Microbiol.">
        <title>The Global Catalogue of Microorganisms (GCM) 10K type strain sequencing project: providing services to taxonomists for standard genome sequencing and annotation.</title>
        <authorList>
            <consortium name="The Broad Institute Genomics Platform"/>
            <consortium name="The Broad Institute Genome Sequencing Center for Infectious Disease"/>
            <person name="Wu L."/>
            <person name="Ma J."/>
        </authorList>
    </citation>
    <scope>NUCLEOTIDE SEQUENCE [LARGE SCALE GENOMIC DNA]</scope>
    <source>
        <strain evidence="10">KCTC 52368</strain>
    </source>
</reference>
<organism evidence="9 10">
    <name type="scientific">Croceitalea marina</name>
    <dbReference type="NCBI Taxonomy" id="1775166"/>
    <lineage>
        <taxon>Bacteria</taxon>
        <taxon>Pseudomonadati</taxon>
        <taxon>Bacteroidota</taxon>
        <taxon>Flavobacteriia</taxon>
        <taxon>Flavobacteriales</taxon>
        <taxon>Flavobacteriaceae</taxon>
        <taxon>Croceitalea</taxon>
    </lineage>
</organism>
<name>A0ABW5MU90_9FLAO</name>
<dbReference type="RefSeq" id="WP_377765662.1">
    <property type="nucleotide sequence ID" value="NZ_JBHULB010000006.1"/>
</dbReference>
<keyword evidence="2" id="KW-1003">Cell membrane</keyword>
<evidence type="ECO:0000256" key="3">
    <source>
        <dbReference type="ARBA" id="ARBA00022692"/>
    </source>
</evidence>
<feature type="transmembrane region" description="Helical" evidence="6">
    <location>
        <begin position="21"/>
        <end position="43"/>
    </location>
</feature>
<dbReference type="Proteomes" id="UP001597526">
    <property type="component" value="Unassembled WGS sequence"/>
</dbReference>
<feature type="domain" description="MacB-like periplasmic core" evidence="8">
    <location>
        <begin position="20"/>
        <end position="239"/>
    </location>
</feature>
<comment type="subcellular location">
    <subcellularLocation>
        <location evidence="1">Cell membrane</location>
        <topology evidence="1">Multi-pass membrane protein</topology>
    </subcellularLocation>
</comment>
<keyword evidence="4 6" id="KW-1133">Transmembrane helix</keyword>
<keyword evidence="5 6" id="KW-0472">Membrane</keyword>
<accession>A0ABW5MU90</accession>
<dbReference type="PANTHER" id="PTHR30572:SF18">
    <property type="entry name" value="ABC-TYPE MACROLIDE FAMILY EXPORT SYSTEM PERMEASE COMPONENT 2"/>
    <property type="match status" value="1"/>
</dbReference>
<feature type="transmembrane region" description="Helical" evidence="6">
    <location>
        <begin position="771"/>
        <end position="793"/>
    </location>
</feature>
<dbReference type="InterPro" id="IPR025857">
    <property type="entry name" value="MacB_PCD"/>
</dbReference>
<feature type="domain" description="ABC3 transporter permease C-terminal" evidence="7">
    <location>
        <begin position="690"/>
        <end position="802"/>
    </location>
</feature>
<proteinExistence type="predicted"/>
<evidence type="ECO:0000256" key="2">
    <source>
        <dbReference type="ARBA" id="ARBA00022475"/>
    </source>
</evidence>
<evidence type="ECO:0000259" key="8">
    <source>
        <dbReference type="Pfam" id="PF12704"/>
    </source>
</evidence>
<keyword evidence="3 6" id="KW-0812">Transmembrane</keyword>